<dbReference type="Gramene" id="ONK80787">
    <property type="protein sequence ID" value="ONK80787"/>
    <property type="gene ID" value="A4U43_C01F21730"/>
</dbReference>
<name>A0A5P1FTN4_ASPOF</name>
<keyword evidence="2" id="KW-1185">Reference proteome</keyword>
<sequence length="92" mass="9848">MKRVKDLAFSELTLLAEDVDHDVEGVDGGSDPGAEHLGVDDPGLVELLELDEGGEQAGFEEVVIGGREIGGREFEGGGDEEEYIMPTLNFLD</sequence>
<evidence type="ECO:0000313" key="2">
    <source>
        <dbReference type="Proteomes" id="UP000243459"/>
    </source>
</evidence>
<reference evidence="2" key="1">
    <citation type="journal article" date="2017" name="Nat. Commun.">
        <title>The asparagus genome sheds light on the origin and evolution of a young Y chromosome.</title>
        <authorList>
            <person name="Harkess A."/>
            <person name="Zhou J."/>
            <person name="Xu C."/>
            <person name="Bowers J.E."/>
            <person name="Van der Hulst R."/>
            <person name="Ayyampalayam S."/>
            <person name="Mercati F."/>
            <person name="Riccardi P."/>
            <person name="McKain M.R."/>
            <person name="Kakrana A."/>
            <person name="Tang H."/>
            <person name="Ray J."/>
            <person name="Groenendijk J."/>
            <person name="Arikit S."/>
            <person name="Mathioni S.M."/>
            <person name="Nakano M."/>
            <person name="Shan H."/>
            <person name="Telgmann-Rauber A."/>
            <person name="Kanno A."/>
            <person name="Yue Z."/>
            <person name="Chen H."/>
            <person name="Li W."/>
            <person name="Chen Y."/>
            <person name="Xu X."/>
            <person name="Zhang Y."/>
            <person name="Luo S."/>
            <person name="Chen H."/>
            <person name="Gao J."/>
            <person name="Mao Z."/>
            <person name="Pires J.C."/>
            <person name="Luo M."/>
            <person name="Kudrna D."/>
            <person name="Wing R.A."/>
            <person name="Meyers B.C."/>
            <person name="Yi K."/>
            <person name="Kong H."/>
            <person name="Lavrijsen P."/>
            <person name="Sunseri F."/>
            <person name="Falavigna A."/>
            <person name="Ye Y."/>
            <person name="Leebens-Mack J.H."/>
            <person name="Chen G."/>
        </authorList>
    </citation>
    <scope>NUCLEOTIDE SEQUENCE [LARGE SCALE GENOMIC DNA]</scope>
    <source>
        <strain evidence="2">cv. DH0086</strain>
    </source>
</reference>
<organism evidence="1 2">
    <name type="scientific">Asparagus officinalis</name>
    <name type="common">Garden asparagus</name>
    <dbReference type="NCBI Taxonomy" id="4686"/>
    <lineage>
        <taxon>Eukaryota</taxon>
        <taxon>Viridiplantae</taxon>
        <taxon>Streptophyta</taxon>
        <taxon>Embryophyta</taxon>
        <taxon>Tracheophyta</taxon>
        <taxon>Spermatophyta</taxon>
        <taxon>Magnoliopsida</taxon>
        <taxon>Liliopsida</taxon>
        <taxon>Asparagales</taxon>
        <taxon>Asparagaceae</taxon>
        <taxon>Asparagoideae</taxon>
        <taxon>Asparagus</taxon>
    </lineage>
</organism>
<evidence type="ECO:0000313" key="1">
    <source>
        <dbReference type="EMBL" id="ONK80787.1"/>
    </source>
</evidence>
<protein>
    <submittedName>
        <fullName evidence="1">Uncharacterized protein</fullName>
    </submittedName>
</protein>
<dbReference type="EMBL" id="CM007381">
    <property type="protein sequence ID" value="ONK80787.1"/>
    <property type="molecule type" value="Genomic_DNA"/>
</dbReference>
<dbReference type="Proteomes" id="UP000243459">
    <property type="component" value="Chromosome 1"/>
</dbReference>
<dbReference type="AlphaFoldDB" id="A0A5P1FTN4"/>
<gene>
    <name evidence="1" type="ORF">A4U43_C01F21730</name>
</gene>
<accession>A0A5P1FTN4</accession>
<proteinExistence type="predicted"/>